<comment type="similarity">
    <text evidence="2">Belongs to the Ca(2+):cation antiporter (CaCA) (TC 2.A.19) family.</text>
</comment>
<dbReference type="AlphaFoldDB" id="C5DI91"/>
<evidence type="ECO:0000256" key="6">
    <source>
        <dbReference type="ARBA" id="ARBA00023136"/>
    </source>
</evidence>
<dbReference type="eggNOG" id="KOG2399">
    <property type="taxonomic scope" value="Eukaryota"/>
</dbReference>
<reference evidence="10 11" key="1">
    <citation type="journal article" date="2009" name="Genome Res.">
        <title>Comparative genomics of protoploid Saccharomycetaceae.</title>
        <authorList>
            <consortium name="The Genolevures Consortium"/>
            <person name="Souciet J.-L."/>
            <person name="Dujon B."/>
            <person name="Gaillardin C."/>
            <person name="Johnston M."/>
            <person name="Baret P.V."/>
            <person name="Cliften P."/>
            <person name="Sherman D.J."/>
            <person name="Weissenbach J."/>
            <person name="Westhof E."/>
            <person name="Wincker P."/>
            <person name="Jubin C."/>
            <person name="Poulain J."/>
            <person name="Barbe V."/>
            <person name="Segurens B."/>
            <person name="Artiguenave F."/>
            <person name="Anthouard V."/>
            <person name="Vacherie B."/>
            <person name="Val M.-E."/>
            <person name="Fulton R.S."/>
            <person name="Minx P."/>
            <person name="Wilson R."/>
            <person name="Durrens P."/>
            <person name="Jean G."/>
            <person name="Marck C."/>
            <person name="Martin T."/>
            <person name="Nikolski M."/>
            <person name="Rolland T."/>
            <person name="Seret M.-L."/>
            <person name="Casaregola S."/>
            <person name="Despons L."/>
            <person name="Fairhead C."/>
            <person name="Fischer G."/>
            <person name="Lafontaine I."/>
            <person name="Leh V."/>
            <person name="Lemaire M."/>
            <person name="de Montigny J."/>
            <person name="Neuveglise C."/>
            <person name="Thierry A."/>
            <person name="Blanc-Lenfle I."/>
            <person name="Bleykasten C."/>
            <person name="Diffels J."/>
            <person name="Fritsch E."/>
            <person name="Frangeul L."/>
            <person name="Goeffon A."/>
            <person name="Jauniaux N."/>
            <person name="Kachouri-Lafond R."/>
            <person name="Payen C."/>
            <person name="Potier S."/>
            <person name="Pribylova L."/>
            <person name="Ozanne C."/>
            <person name="Richard G.-F."/>
            <person name="Sacerdot C."/>
            <person name="Straub M.-L."/>
            <person name="Talla E."/>
        </authorList>
    </citation>
    <scope>NUCLEOTIDE SEQUENCE [LARGE SCALE GENOMIC DNA]</scope>
    <source>
        <strain evidence="11">ATCC 56472 / CBS 6340 / NRRL Y-8284</strain>
    </source>
</reference>
<dbReference type="EMBL" id="CU928169">
    <property type="protein sequence ID" value="CAR23502.1"/>
    <property type="molecule type" value="Genomic_DNA"/>
</dbReference>
<feature type="transmembrane region" description="Helical" evidence="8">
    <location>
        <begin position="158"/>
        <end position="177"/>
    </location>
</feature>
<keyword evidence="4 8" id="KW-0812">Transmembrane</keyword>
<evidence type="ECO:0000256" key="5">
    <source>
        <dbReference type="ARBA" id="ARBA00022989"/>
    </source>
</evidence>
<dbReference type="GO" id="GO:0016020">
    <property type="term" value="C:membrane"/>
    <property type="evidence" value="ECO:0007669"/>
    <property type="project" value="UniProtKB-SubCell"/>
</dbReference>
<dbReference type="KEGG" id="lth:KLTH0E10648g"/>
<feature type="transmembrane region" description="Helical" evidence="8">
    <location>
        <begin position="182"/>
        <end position="203"/>
    </location>
</feature>
<dbReference type="HOGENOM" id="CLU_004979_2_1_1"/>
<keyword evidence="5 8" id="KW-1133">Transmembrane helix</keyword>
<proteinExistence type="inferred from homology"/>
<evidence type="ECO:0000256" key="3">
    <source>
        <dbReference type="ARBA" id="ARBA00022448"/>
    </source>
</evidence>
<comment type="subcellular location">
    <subcellularLocation>
        <location evidence="1">Membrane</location>
        <topology evidence="1">Multi-pass membrane protein</topology>
    </subcellularLocation>
</comment>
<dbReference type="PANTHER" id="PTHR12266">
    <property type="entry name" value="NA+/CA2+ K+ INDEPENDENT EXCHANGER"/>
    <property type="match status" value="1"/>
</dbReference>
<feature type="transmembrane region" description="Helical" evidence="8">
    <location>
        <begin position="102"/>
        <end position="125"/>
    </location>
</feature>
<keyword evidence="6 8" id="KW-0472">Membrane</keyword>
<evidence type="ECO:0000259" key="9">
    <source>
        <dbReference type="Pfam" id="PF01699"/>
    </source>
</evidence>
<keyword evidence="3" id="KW-0813">Transport</keyword>
<feature type="transmembrane region" description="Helical" evidence="8">
    <location>
        <begin position="574"/>
        <end position="601"/>
    </location>
</feature>
<sequence>MALWRRRLAIGCFYLAQVVCITAGLRYDTYWSILVAPWVLGYSFTALGLITSDFLTPNLSIISKQVLHISDRVSGMTLLALGNSIPDITSTYQSMRSGATPLALGELLGAVVFLLTVVVGAMPFVRTIEFANLDPERELDPLIPTEGSATLCYNRTRFMKDLVLFAVLIFLSLFFLYDGKLVFWECVLMVCVYVGYVIFQLYFEADEPVPSVLVPPEANEAIISSSETDQHLNSRDETQFLQELEHRKANLSCKIRRRLRSNYSIYMKMPLNDILNVWDNESAFQPPTTHPKLTKCVSHQDLRAQLNIIKPSSPDHNQQPIGSRGWDEGQSVSDTDQGLLKPPIRTNSRSVSADYLLYLDNHLQSSDNSLMGSISSNEQIDADANEPLPLKSEQELLEIQEKPIIQSVLYNYWYNEKACHGWAEILTLLVITPVLLILRILIPSPDNLFGHRQNRGKITCIQVFVAPLLIDYFITDSWHLFDVLIIIATALLFYYLRSREMHGFVIRFVSILAFLLSVSTISFIVKNVVEVLRRSAAALNVSEAMLGLTIFAWGNSVGDLATTVTFTKMGVLDVALGACFGGPLLYFLFGIGLDGMLVILLKKSHHEGSIWLRHIDFEVSALLIVSCLTLLAAFAVYLIVIPLNNWRVDKNVGIILLVLYAVATALNIYFELY</sequence>
<dbReference type="GO" id="GO:0006874">
    <property type="term" value="P:intracellular calcium ion homeostasis"/>
    <property type="evidence" value="ECO:0007669"/>
    <property type="project" value="TreeGrafter"/>
</dbReference>
<name>C5DI91_LACTC</name>
<dbReference type="OMA" id="VKQPIDM"/>
<feature type="transmembrane region" description="Helical" evidence="8">
    <location>
        <begin position="504"/>
        <end position="525"/>
    </location>
</feature>
<dbReference type="GO" id="GO:0008324">
    <property type="term" value="F:monoatomic cation transmembrane transporter activity"/>
    <property type="evidence" value="ECO:0007669"/>
    <property type="project" value="TreeGrafter"/>
</dbReference>
<organism evidence="10 11">
    <name type="scientific">Lachancea thermotolerans (strain ATCC 56472 / CBS 6340 / NRRL Y-8284)</name>
    <name type="common">Yeast</name>
    <name type="synonym">Kluyveromyces thermotolerans</name>
    <dbReference type="NCBI Taxonomy" id="559295"/>
    <lineage>
        <taxon>Eukaryota</taxon>
        <taxon>Fungi</taxon>
        <taxon>Dikarya</taxon>
        <taxon>Ascomycota</taxon>
        <taxon>Saccharomycotina</taxon>
        <taxon>Saccharomycetes</taxon>
        <taxon>Saccharomycetales</taxon>
        <taxon>Saccharomycetaceae</taxon>
        <taxon>Lachancea</taxon>
    </lineage>
</organism>
<dbReference type="Gene3D" id="1.20.1420.30">
    <property type="entry name" value="NCX, central ion-binding region"/>
    <property type="match status" value="2"/>
</dbReference>
<feature type="transmembrane region" description="Helical" evidence="8">
    <location>
        <begin position="30"/>
        <end position="50"/>
    </location>
</feature>
<gene>
    <name evidence="10" type="ordered locus">KLTH0E10648g</name>
</gene>
<feature type="transmembrane region" description="Helical" evidence="8">
    <location>
        <begin position="652"/>
        <end position="670"/>
    </location>
</feature>
<dbReference type="InterPro" id="IPR051359">
    <property type="entry name" value="CaCA_antiporter"/>
</dbReference>
<evidence type="ECO:0000313" key="10">
    <source>
        <dbReference type="EMBL" id="CAR23502.1"/>
    </source>
</evidence>
<dbReference type="GeneID" id="8292104"/>
<evidence type="ECO:0000256" key="4">
    <source>
        <dbReference type="ARBA" id="ARBA00022692"/>
    </source>
</evidence>
<feature type="region of interest" description="Disordered" evidence="7">
    <location>
        <begin position="309"/>
        <end position="345"/>
    </location>
</feature>
<protein>
    <submittedName>
        <fullName evidence="10">KLTH0E10648p</fullName>
    </submittedName>
</protein>
<evidence type="ECO:0000256" key="1">
    <source>
        <dbReference type="ARBA" id="ARBA00004141"/>
    </source>
</evidence>
<dbReference type="PANTHER" id="PTHR12266:SF0">
    <property type="entry name" value="MITOCHONDRIAL SODIUM_CALCIUM EXCHANGER PROTEIN"/>
    <property type="match status" value="1"/>
</dbReference>
<dbReference type="OrthoDB" id="407410at2759"/>
<feature type="transmembrane region" description="Helical" evidence="8">
    <location>
        <begin position="480"/>
        <end position="497"/>
    </location>
</feature>
<dbReference type="InParanoid" id="C5DI91"/>
<keyword evidence="11" id="KW-1185">Reference proteome</keyword>
<accession>C5DI91</accession>
<feature type="domain" description="Sodium/calcium exchanger membrane region" evidence="9">
    <location>
        <begin position="510"/>
        <end position="668"/>
    </location>
</feature>
<feature type="domain" description="Sodium/calcium exchanger membrane region" evidence="9">
    <location>
        <begin position="38"/>
        <end position="201"/>
    </location>
</feature>
<dbReference type="Pfam" id="PF01699">
    <property type="entry name" value="Na_Ca_ex"/>
    <property type="match status" value="2"/>
</dbReference>
<evidence type="ECO:0000256" key="2">
    <source>
        <dbReference type="ARBA" id="ARBA00008170"/>
    </source>
</evidence>
<evidence type="ECO:0000256" key="8">
    <source>
        <dbReference type="SAM" id="Phobius"/>
    </source>
</evidence>
<feature type="transmembrane region" description="Helical" evidence="8">
    <location>
        <begin position="621"/>
        <end position="640"/>
    </location>
</feature>
<dbReference type="STRING" id="559295.C5DI91"/>
<evidence type="ECO:0000313" key="11">
    <source>
        <dbReference type="Proteomes" id="UP000002036"/>
    </source>
</evidence>
<dbReference type="RefSeq" id="XP_002553939.1">
    <property type="nucleotide sequence ID" value="XM_002553893.1"/>
</dbReference>
<dbReference type="Proteomes" id="UP000002036">
    <property type="component" value="Chromosome E"/>
</dbReference>
<feature type="transmembrane region" description="Helical" evidence="8">
    <location>
        <begin position="421"/>
        <end position="442"/>
    </location>
</feature>
<evidence type="ECO:0000256" key="7">
    <source>
        <dbReference type="SAM" id="MobiDB-lite"/>
    </source>
</evidence>
<dbReference type="InterPro" id="IPR044880">
    <property type="entry name" value="NCX_ion-bd_dom_sf"/>
</dbReference>
<dbReference type="FunCoup" id="C5DI91">
    <property type="interactions" value="232"/>
</dbReference>
<dbReference type="InterPro" id="IPR004837">
    <property type="entry name" value="NaCa_Exmemb"/>
</dbReference>